<evidence type="ECO:0000313" key="12">
    <source>
        <dbReference type="EMBL" id="EIM63472.1"/>
    </source>
</evidence>
<keyword evidence="4 11" id="KW-0808">Transferase</keyword>
<feature type="transmembrane region" description="Helical" evidence="11">
    <location>
        <begin position="340"/>
        <end position="361"/>
    </location>
</feature>
<reference evidence="12 13" key="2">
    <citation type="submission" date="2012-02" db="EMBL/GenBank/DDBJ databases">
        <title>Improved High-Quality Draft sequence of Desulfobacter postgatei 2ac9.</title>
        <authorList>
            <consortium name="US DOE Joint Genome Institute"/>
            <person name="Lucas S."/>
            <person name="Han J."/>
            <person name="Lapidus A."/>
            <person name="Cheng J.-F."/>
            <person name="Goodwin L."/>
            <person name="Pitluck S."/>
            <person name="Peters L."/>
            <person name="Ovchinnikova G."/>
            <person name="Held B."/>
            <person name="Detter J.C."/>
            <person name="Han C."/>
            <person name="Tapia R."/>
            <person name="Land M."/>
            <person name="Hauser L."/>
            <person name="Kyrpides N."/>
            <person name="Ivanova N."/>
            <person name="Pagani I."/>
            <person name="Orellana R."/>
            <person name="Lovley D."/>
            <person name="Woyke T."/>
        </authorList>
    </citation>
    <scope>NUCLEOTIDE SEQUENCE [LARGE SCALE GENOMIC DNA]</scope>
    <source>
        <strain evidence="12 13">2ac9</strain>
    </source>
</reference>
<dbReference type="HAMAP" id="MF_02079">
    <property type="entry name" value="PGT_RodA"/>
    <property type="match status" value="1"/>
</dbReference>
<evidence type="ECO:0000256" key="7">
    <source>
        <dbReference type="ARBA" id="ARBA00022984"/>
    </source>
</evidence>
<dbReference type="eggNOG" id="COG0772">
    <property type="taxonomic scope" value="Bacteria"/>
</dbReference>
<evidence type="ECO:0000256" key="3">
    <source>
        <dbReference type="ARBA" id="ARBA00022676"/>
    </source>
</evidence>
<evidence type="ECO:0000256" key="8">
    <source>
        <dbReference type="ARBA" id="ARBA00022989"/>
    </source>
</evidence>
<feature type="transmembrane region" description="Helical" evidence="11">
    <location>
        <begin position="162"/>
        <end position="179"/>
    </location>
</feature>
<keyword evidence="3 11" id="KW-0328">Glycosyltransferase</keyword>
<dbReference type="Pfam" id="PF01098">
    <property type="entry name" value="FTSW_RODA_SPOVE"/>
    <property type="match status" value="1"/>
</dbReference>
<dbReference type="GO" id="GO:0071555">
    <property type="term" value="P:cell wall organization"/>
    <property type="evidence" value="ECO:0007669"/>
    <property type="project" value="UniProtKB-KW"/>
</dbReference>
<dbReference type="STRING" id="879212.DespoDRAFT_01536"/>
<dbReference type="PROSITE" id="PS00428">
    <property type="entry name" value="FTSW_RODA_SPOVE"/>
    <property type="match status" value="1"/>
</dbReference>
<protein>
    <recommendedName>
        <fullName evidence="11">Peptidoglycan glycosyltransferase RodA</fullName>
        <shortName evidence="11">PGT</shortName>
        <ecNumber evidence="11">2.4.99.28</ecNumber>
    </recommendedName>
    <alternativeName>
        <fullName evidence="11">Cell elongation protein RodA</fullName>
    </alternativeName>
    <alternativeName>
        <fullName evidence="11">Cell wall polymerase</fullName>
    </alternativeName>
    <alternativeName>
        <fullName evidence="11">Peptidoglycan polymerase</fullName>
        <shortName evidence="11">PG polymerase</shortName>
    </alternativeName>
</protein>
<dbReference type="GO" id="GO:0008360">
    <property type="term" value="P:regulation of cell shape"/>
    <property type="evidence" value="ECO:0007669"/>
    <property type="project" value="UniProtKB-KW"/>
</dbReference>
<dbReference type="GO" id="GO:0032153">
    <property type="term" value="C:cell division site"/>
    <property type="evidence" value="ECO:0007669"/>
    <property type="project" value="TreeGrafter"/>
</dbReference>
<comment type="pathway">
    <text evidence="11">Cell wall biogenesis; peptidoglycan biosynthesis.</text>
</comment>
<name>I5B1V9_9BACT</name>
<dbReference type="RefSeq" id="WP_004072570.1">
    <property type="nucleotide sequence ID" value="NZ_CM001488.1"/>
</dbReference>
<keyword evidence="13" id="KW-1185">Reference proteome</keyword>
<dbReference type="AlphaFoldDB" id="I5B1V9"/>
<evidence type="ECO:0000256" key="11">
    <source>
        <dbReference type="HAMAP-Rule" id="MF_02079"/>
    </source>
</evidence>
<evidence type="ECO:0000256" key="5">
    <source>
        <dbReference type="ARBA" id="ARBA00022692"/>
    </source>
</evidence>
<dbReference type="GO" id="GO:0015648">
    <property type="term" value="F:lipid-linked peptidoglycan transporter activity"/>
    <property type="evidence" value="ECO:0007669"/>
    <property type="project" value="TreeGrafter"/>
</dbReference>
<dbReference type="UniPathway" id="UPA00219"/>
<evidence type="ECO:0000256" key="10">
    <source>
        <dbReference type="ARBA" id="ARBA00023316"/>
    </source>
</evidence>
<dbReference type="NCBIfam" id="TIGR02210">
    <property type="entry name" value="rodA_shape"/>
    <property type="match status" value="1"/>
</dbReference>
<evidence type="ECO:0000256" key="4">
    <source>
        <dbReference type="ARBA" id="ARBA00022679"/>
    </source>
</evidence>
<dbReference type="PANTHER" id="PTHR30474:SF1">
    <property type="entry name" value="PEPTIDOGLYCAN GLYCOSYLTRANSFERASE MRDB"/>
    <property type="match status" value="1"/>
</dbReference>
<dbReference type="OrthoDB" id="9768187at2"/>
<evidence type="ECO:0000256" key="6">
    <source>
        <dbReference type="ARBA" id="ARBA00022960"/>
    </source>
</evidence>
<dbReference type="EMBL" id="CM001488">
    <property type="protein sequence ID" value="EIM63472.1"/>
    <property type="molecule type" value="Genomic_DNA"/>
</dbReference>
<keyword evidence="10 11" id="KW-0961">Cell wall biogenesis/degradation</keyword>
<dbReference type="GO" id="GO:0005886">
    <property type="term" value="C:plasma membrane"/>
    <property type="evidence" value="ECO:0007669"/>
    <property type="project" value="UniProtKB-SubCell"/>
</dbReference>
<feature type="transmembrane region" description="Helical" evidence="11">
    <location>
        <begin position="50"/>
        <end position="68"/>
    </location>
</feature>
<gene>
    <name evidence="11" type="primary">rodA</name>
    <name evidence="12" type="ORF">DespoDRAFT_01536</name>
</gene>
<dbReference type="InterPro" id="IPR011923">
    <property type="entry name" value="RodA/MrdB"/>
</dbReference>
<dbReference type="InterPro" id="IPR001182">
    <property type="entry name" value="FtsW/RodA"/>
</dbReference>
<sequence length="369" mass="40295">MFDRRLLSNFDWGFLLLIVFICILGLTILYSAVTAGYAGTGLPPLFKKQVVWLAVGFAIMMGCLVIDFKEFANLHFLIYAACVGLLVATWLVGHTGGGSQRWLVLGPVRIQTSELMKISLIISLASVYSESISPEGLGFAHLIKPALLCIIPFGLIVIQPDLGTGLLLLLIAGCLTLFVKVEKKVLFTLGVAGLCLVPLVWFFGLKEYQKDRILTFLNPERDPLGTGYHIIQSKIAIGSGMLTGKGFLHGTQNALNFLPEQHTDFILSVLAEEWGLAGCIVLLALYLLLLFWGLNVSYNCRNMFGSLLAMGVTIMIFWQIFINVGMVMGLMPVVGVPLPLISYGGSSVATNMVGFGILLNIRIRKFNTA</sequence>
<organism evidence="12 13">
    <name type="scientific">Desulfobacter postgatei 2ac9</name>
    <dbReference type="NCBI Taxonomy" id="879212"/>
    <lineage>
        <taxon>Bacteria</taxon>
        <taxon>Pseudomonadati</taxon>
        <taxon>Thermodesulfobacteriota</taxon>
        <taxon>Desulfobacteria</taxon>
        <taxon>Desulfobacterales</taxon>
        <taxon>Desulfobacteraceae</taxon>
        <taxon>Desulfobacter</taxon>
    </lineage>
</organism>
<keyword evidence="6 11" id="KW-0133">Cell shape</keyword>
<comment type="similarity">
    <text evidence="11">Belongs to the SEDS family. MrdB/RodA subfamily.</text>
</comment>
<dbReference type="PANTHER" id="PTHR30474">
    <property type="entry name" value="CELL CYCLE PROTEIN"/>
    <property type="match status" value="1"/>
</dbReference>
<evidence type="ECO:0000313" key="13">
    <source>
        <dbReference type="Proteomes" id="UP000005778"/>
    </source>
</evidence>
<feature type="transmembrane region" description="Helical" evidence="11">
    <location>
        <begin position="186"/>
        <end position="204"/>
    </location>
</feature>
<dbReference type="GO" id="GO:0009252">
    <property type="term" value="P:peptidoglycan biosynthetic process"/>
    <property type="evidence" value="ECO:0007669"/>
    <property type="project" value="UniProtKB-UniRule"/>
</dbReference>
<feature type="transmembrane region" description="Helical" evidence="11">
    <location>
        <begin position="307"/>
        <end position="334"/>
    </location>
</feature>
<accession>I5B1V9</accession>
<dbReference type="Proteomes" id="UP000005778">
    <property type="component" value="Chromosome"/>
</dbReference>
<feature type="transmembrane region" description="Helical" evidence="11">
    <location>
        <begin position="74"/>
        <end position="93"/>
    </location>
</feature>
<comment type="catalytic activity">
    <reaction evidence="11">
        <text>[GlcNAc-(1-&gt;4)-Mur2Ac(oyl-L-Ala-gamma-D-Glu-L-Lys-D-Ala-D-Ala)](n)-di-trans,octa-cis-undecaprenyl diphosphate + beta-D-GlcNAc-(1-&gt;4)-Mur2Ac(oyl-L-Ala-gamma-D-Glu-L-Lys-D-Ala-D-Ala)-di-trans,octa-cis-undecaprenyl diphosphate = [GlcNAc-(1-&gt;4)-Mur2Ac(oyl-L-Ala-gamma-D-Glu-L-Lys-D-Ala-D-Ala)](n+1)-di-trans,octa-cis-undecaprenyl diphosphate + di-trans,octa-cis-undecaprenyl diphosphate + H(+)</text>
        <dbReference type="Rhea" id="RHEA:23708"/>
        <dbReference type="Rhea" id="RHEA-COMP:9602"/>
        <dbReference type="Rhea" id="RHEA-COMP:9603"/>
        <dbReference type="ChEBI" id="CHEBI:15378"/>
        <dbReference type="ChEBI" id="CHEBI:58405"/>
        <dbReference type="ChEBI" id="CHEBI:60033"/>
        <dbReference type="ChEBI" id="CHEBI:78435"/>
        <dbReference type="EC" id="2.4.99.28"/>
    </reaction>
</comment>
<keyword evidence="5 11" id="KW-0812">Transmembrane</keyword>
<keyword evidence="2 11" id="KW-1003">Cell membrane</keyword>
<dbReference type="EC" id="2.4.99.28" evidence="11"/>
<keyword evidence="9 11" id="KW-0472">Membrane</keyword>
<feature type="transmembrane region" description="Helical" evidence="11">
    <location>
        <begin position="12"/>
        <end position="38"/>
    </location>
</feature>
<dbReference type="GO" id="GO:0051301">
    <property type="term" value="P:cell division"/>
    <property type="evidence" value="ECO:0007669"/>
    <property type="project" value="InterPro"/>
</dbReference>
<comment type="function">
    <text evidence="11">Peptidoglycan polymerase that is essential for cell wall elongation.</text>
</comment>
<keyword evidence="8 11" id="KW-1133">Transmembrane helix</keyword>
<evidence type="ECO:0000256" key="9">
    <source>
        <dbReference type="ARBA" id="ARBA00023136"/>
    </source>
</evidence>
<dbReference type="HOGENOM" id="CLU_029243_2_2_7"/>
<evidence type="ECO:0000256" key="2">
    <source>
        <dbReference type="ARBA" id="ARBA00022475"/>
    </source>
</evidence>
<evidence type="ECO:0000256" key="1">
    <source>
        <dbReference type="ARBA" id="ARBA00004141"/>
    </source>
</evidence>
<dbReference type="InterPro" id="IPR018365">
    <property type="entry name" value="Cell_cycle_FtsW-rel_CS"/>
</dbReference>
<proteinExistence type="inferred from homology"/>
<dbReference type="GO" id="GO:0008955">
    <property type="term" value="F:peptidoglycan glycosyltransferase activity"/>
    <property type="evidence" value="ECO:0007669"/>
    <property type="project" value="UniProtKB-UniRule"/>
</dbReference>
<feature type="transmembrane region" description="Helical" evidence="11">
    <location>
        <begin position="274"/>
        <end position="295"/>
    </location>
</feature>
<comment type="subcellular location">
    <subcellularLocation>
        <location evidence="11">Cell membrane</location>
        <topology evidence="11">Multi-pass membrane protein</topology>
    </subcellularLocation>
    <subcellularLocation>
        <location evidence="1">Membrane</location>
        <topology evidence="1">Multi-pass membrane protein</topology>
    </subcellularLocation>
</comment>
<reference evidence="12 13" key="1">
    <citation type="submission" date="2011-09" db="EMBL/GenBank/DDBJ databases">
        <authorList>
            <consortium name="US DOE Joint Genome Institute (JGI-PGF)"/>
            <person name="Lucas S."/>
            <person name="Han J."/>
            <person name="Lapidus A."/>
            <person name="Cheng J.-F."/>
            <person name="Goodwin L."/>
            <person name="Pitluck S."/>
            <person name="Peters L."/>
            <person name="Land M.L."/>
            <person name="Hauser L."/>
            <person name="Orellana R."/>
            <person name="Lovley D."/>
            <person name="Woyke T.J."/>
        </authorList>
    </citation>
    <scope>NUCLEOTIDE SEQUENCE [LARGE SCALE GENOMIC DNA]</scope>
    <source>
        <strain evidence="12 13">2ac9</strain>
    </source>
</reference>
<keyword evidence="7 11" id="KW-0573">Peptidoglycan synthesis</keyword>